<dbReference type="InterPro" id="IPR011250">
    <property type="entry name" value="OMP/PagP_B-barrel"/>
</dbReference>
<feature type="signal peptide" evidence="1">
    <location>
        <begin position="1"/>
        <end position="19"/>
    </location>
</feature>
<evidence type="ECO:0000313" key="2">
    <source>
        <dbReference type="EMBL" id="SFG34048.1"/>
    </source>
</evidence>
<gene>
    <name evidence="2" type="ORF">SAMN05421739_102220</name>
</gene>
<reference evidence="3" key="1">
    <citation type="submission" date="2016-10" db="EMBL/GenBank/DDBJ databases">
        <authorList>
            <person name="Varghese N."/>
            <person name="Submissions S."/>
        </authorList>
    </citation>
    <scope>NUCLEOTIDE SEQUENCE [LARGE SCALE GENOMIC DNA]</scope>
    <source>
        <strain evidence="3">LP51</strain>
    </source>
</reference>
<protein>
    <submittedName>
        <fullName evidence="2">Outer membrane protein beta-barrel domain-containing protein</fullName>
    </submittedName>
</protein>
<dbReference type="Gene3D" id="2.40.160.20">
    <property type="match status" value="1"/>
</dbReference>
<keyword evidence="3" id="KW-1185">Reference proteome</keyword>
<sequence length="414" mass="46659">MKQLYITITLLFIFNLSSAQKNFKSGFILQNGDTIRGLVDYRGDVRSSQLVTFKQNETTPEQAYTPEDIQAYGFDQEQKYFEAHVLPAVEGGASTRLFLNVLAKGKASLYHYRDTFQKENYYLSKDNGPLVELAQEVYYITDASTGQKRKVTDKKFVTVLSSVFSDCNEVSQTQLKKVSYNASSLTSIVQAYNQCVAPGSSVYVQKKKKGAVTIAPVFGYFTSSLKVTGSHRLVERNYDKSTTHFTGGVSFNFTIPSINEKLSIQTELLYFPQKFYSYHYEKNQMGRTTTSEITFDQSYLKLPAQLRYTFPKGKIRPFINAGPVLAYAVKLKDNEVVHSSFMSSSYTEEGPVFPDNESVRPYSMGLASGAGISYLLKGKALSLEARYEINDGFSVIDKINTRIRSTYFILSYAL</sequence>
<dbReference type="EMBL" id="FOOT01000002">
    <property type="protein sequence ID" value="SFG34048.1"/>
    <property type="molecule type" value="Genomic_DNA"/>
</dbReference>
<accession>A0A1I2R0G3</accession>
<organism evidence="2 3">
    <name type="scientific">Pontibacter chinhatensis</name>
    <dbReference type="NCBI Taxonomy" id="1436961"/>
    <lineage>
        <taxon>Bacteria</taxon>
        <taxon>Pseudomonadati</taxon>
        <taxon>Bacteroidota</taxon>
        <taxon>Cytophagia</taxon>
        <taxon>Cytophagales</taxon>
        <taxon>Hymenobacteraceae</taxon>
        <taxon>Pontibacter</taxon>
    </lineage>
</organism>
<dbReference type="SUPFAM" id="SSF56925">
    <property type="entry name" value="OMPA-like"/>
    <property type="match status" value="1"/>
</dbReference>
<dbReference type="OrthoDB" id="952442at2"/>
<proteinExistence type="predicted"/>
<dbReference type="STRING" id="1436961.SAMN05421739_102220"/>
<feature type="chain" id="PRO_5011790342" evidence="1">
    <location>
        <begin position="20"/>
        <end position="414"/>
    </location>
</feature>
<dbReference type="Proteomes" id="UP000198724">
    <property type="component" value="Unassembled WGS sequence"/>
</dbReference>
<evidence type="ECO:0000256" key="1">
    <source>
        <dbReference type="SAM" id="SignalP"/>
    </source>
</evidence>
<keyword evidence="1" id="KW-0732">Signal</keyword>
<dbReference type="RefSeq" id="WP_092099693.1">
    <property type="nucleotide sequence ID" value="NZ_FOOT01000002.1"/>
</dbReference>
<dbReference type="AlphaFoldDB" id="A0A1I2R0G3"/>
<name>A0A1I2R0G3_9BACT</name>
<evidence type="ECO:0000313" key="3">
    <source>
        <dbReference type="Proteomes" id="UP000198724"/>
    </source>
</evidence>